<dbReference type="InterPro" id="IPR013424">
    <property type="entry name" value="Ice-binding_C"/>
</dbReference>
<dbReference type="eggNOG" id="ENOG5033NDC">
    <property type="taxonomic scope" value="Bacteria"/>
</dbReference>
<keyword evidence="3" id="KW-1185">Reference proteome</keyword>
<evidence type="ECO:0000313" key="2">
    <source>
        <dbReference type="EMBL" id="ADI63074.1"/>
    </source>
</evidence>
<feature type="signal peptide" evidence="1">
    <location>
        <begin position="1"/>
        <end position="31"/>
    </location>
</feature>
<dbReference type="AlphaFoldDB" id="D7E0U5"/>
<keyword evidence="1" id="KW-0732">Signal</keyword>
<accession>D7E0U5</accession>
<sequence>MFNFKSELLGAAAVLPIAAAGFLGSAGSAQALTLNGSIGINGTAIVPSDGVNPATTSVTFVDVDGVDLTGDFANFTPNSDSNTLAITGISITTLNLTRTAIISAIRATYLTGTYTPFIDFGERTLDGVTAFLTFDLDYTEVTITQLASNNISDVTLDGLTGRFNFDGVTVATGFLNASLSGISSTYQLTIVTDLTPIPEPTTMLGLGLFAAGMTVARRRQLVKA</sequence>
<name>D7E0U5_NOSA0</name>
<organism evidence="2 3">
    <name type="scientific">Nostoc azollae (strain 0708)</name>
    <name type="common">Anabaena azollae (strain 0708)</name>
    <dbReference type="NCBI Taxonomy" id="551115"/>
    <lineage>
        <taxon>Bacteria</taxon>
        <taxon>Bacillati</taxon>
        <taxon>Cyanobacteriota</taxon>
        <taxon>Cyanophyceae</taxon>
        <taxon>Nostocales</taxon>
        <taxon>Nostocaceae</taxon>
        <taxon>Trichormus</taxon>
    </lineage>
</organism>
<proteinExistence type="predicted"/>
<evidence type="ECO:0000313" key="3">
    <source>
        <dbReference type="Proteomes" id="UP000001511"/>
    </source>
</evidence>
<gene>
    <name evidence="2" type="ordered locus">Aazo_0578</name>
</gene>
<dbReference type="RefSeq" id="WP_013190093.1">
    <property type="nucleotide sequence ID" value="NC_014248.1"/>
</dbReference>
<dbReference type="Proteomes" id="UP000001511">
    <property type="component" value="Chromosome"/>
</dbReference>
<protein>
    <submittedName>
        <fullName evidence="2">Uncharacterized protein</fullName>
    </submittedName>
</protein>
<dbReference type="NCBIfam" id="TIGR02595">
    <property type="entry name" value="PEP_CTERM"/>
    <property type="match status" value="1"/>
</dbReference>
<dbReference type="EMBL" id="CP002059">
    <property type="protein sequence ID" value="ADI63074.1"/>
    <property type="molecule type" value="Genomic_DNA"/>
</dbReference>
<feature type="chain" id="PRO_5003094904" evidence="1">
    <location>
        <begin position="32"/>
        <end position="224"/>
    </location>
</feature>
<dbReference type="KEGG" id="naz:Aazo_0578"/>
<dbReference type="HOGENOM" id="CLU_1160143_0_0_3"/>
<dbReference type="OrthoDB" id="487897at2"/>
<evidence type="ECO:0000256" key="1">
    <source>
        <dbReference type="SAM" id="SignalP"/>
    </source>
</evidence>
<reference evidence="2 3" key="1">
    <citation type="journal article" date="2010" name="PLoS ONE">
        <title>Genome erosion in a nitrogen-fixing vertically transmitted endosymbiotic multicellular cyanobacterium.</title>
        <authorList>
            <person name="Ran L."/>
            <person name="Larsson J."/>
            <person name="Vigil-Stenman T."/>
            <person name="Nylander J.A."/>
            <person name="Ininbergs K."/>
            <person name="Zheng W.W."/>
            <person name="Lapidus A."/>
            <person name="Lowry S."/>
            <person name="Haselkorn R."/>
            <person name="Bergman B."/>
        </authorList>
    </citation>
    <scope>NUCLEOTIDE SEQUENCE [LARGE SCALE GENOMIC DNA]</scope>
    <source>
        <strain evidence="2 3">0708</strain>
    </source>
</reference>